<name>A0A8T8C7R6_PSEYM</name>
<protein>
    <submittedName>
        <fullName evidence="1">Uncharacterized protein</fullName>
    </submittedName>
</protein>
<dbReference type="Proteomes" id="UP000003811">
    <property type="component" value="Chromosome"/>
</dbReference>
<accession>A0A8T8C7R6</accession>
<proteinExistence type="predicted"/>
<dbReference type="EMBL" id="CP047260">
    <property type="protein sequence ID" value="QHE99444.1"/>
    <property type="molecule type" value="Genomic_DNA"/>
</dbReference>
<evidence type="ECO:0000313" key="1">
    <source>
        <dbReference type="EMBL" id="QHE99444.1"/>
    </source>
</evidence>
<gene>
    <name evidence="1" type="ORF">PMA4326_024455</name>
</gene>
<sequence length="48" mass="5098">MGWVAIDRLALSNSLCSAAALRRKSHIVGPFYPPPESLGRGSFGVGRV</sequence>
<reference evidence="1 2" key="1">
    <citation type="journal article" date="2011" name="PLoS Pathog.">
        <title>Dynamic evolution of pathogenicity revealed by sequencing and comparative genomics of 19 Pseudomonas syringae isolates.</title>
        <authorList>
            <person name="Baltrus D.A."/>
            <person name="Nishimura M.T."/>
            <person name="Romanchuk A."/>
            <person name="Chang J.H."/>
            <person name="Mukhtar M.S."/>
            <person name="Cherkis K."/>
            <person name="Roach J."/>
            <person name="Grant S.R."/>
            <person name="Jones C.D."/>
            <person name="Dangl J.L."/>
        </authorList>
    </citation>
    <scope>NUCLEOTIDE SEQUENCE [LARGE SCALE GENOMIC DNA]</scope>
    <source>
        <strain evidence="1 2">ES4326</strain>
    </source>
</reference>
<dbReference type="AlphaFoldDB" id="A0A8T8C7R6"/>
<organism evidence="1 2">
    <name type="scientific">Pseudomonas syringae pv. maculicola str. ES4326</name>
    <dbReference type="NCBI Taxonomy" id="629265"/>
    <lineage>
        <taxon>Bacteria</taxon>
        <taxon>Pseudomonadati</taxon>
        <taxon>Pseudomonadota</taxon>
        <taxon>Gammaproteobacteria</taxon>
        <taxon>Pseudomonadales</taxon>
        <taxon>Pseudomonadaceae</taxon>
        <taxon>Pseudomonas</taxon>
    </lineage>
</organism>
<evidence type="ECO:0000313" key="2">
    <source>
        <dbReference type="Proteomes" id="UP000003811"/>
    </source>
</evidence>